<keyword evidence="9 12" id="KW-1133">Transmembrane helix</keyword>
<evidence type="ECO:0000256" key="4">
    <source>
        <dbReference type="ARBA" id="ARBA00022475"/>
    </source>
</evidence>
<dbReference type="GO" id="GO:0019646">
    <property type="term" value="P:aerobic electron transport chain"/>
    <property type="evidence" value="ECO:0007669"/>
    <property type="project" value="InterPro"/>
</dbReference>
<keyword evidence="14" id="KW-1185">Reference proteome</keyword>
<comment type="subcellular location">
    <subcellularLocation>
        <location evidence="1">Cell membrane</location>
        <topology evidence="1">Multi-pass membrane protein</topology>
    </subcellularLocation>
</comment>
<accession>A0A918XEJ4</accession>
<feature type="transmembrane region" description="Helical" evidence="12">
    <location>
        <begin position="179"/>
        <end position="204"/>
    </location>
</feature>
<keyword evidence="3" id="KW-0813">Transport</keyword>
<sequence length="418" mass="45739">MFEDPLLPARFQFALTAAVHYMFVAFTLGLAPYILFGQFRATLRRDGPRMRAVRFWGGLYIINYAMGILSGIVMELQLSLNWSGLHEMYGYAFGAPLAIEAMGAFFVESTFLGLWIFGWDRMGKWAHWCCFLVVTTTAYASAYWVLVSNGFLKHPTGISIEDGEAVIDDVGAMAANPSALLAFTHVTFSALLLGGAVIAAASAYHLRRGCDPDGMYQRGVRHGTALLLIAVLPTVISGGLQFIMYGQDPPSSGTTYSAEQIAAIEEGYGELSTAHALGISGDMVMMLSWALMLLVGMLSAGVWAFRGLGRWRWHLRLLAFVPVLPYAASVGGWVFRETERQPWTVRHHLTTADAVTDMSPLMATVSFSLFTSAFAVLGTVTAWLLVRFARLGPNAGPLAPPRVFDQDDEDGRTPVLRL</sequence>
<evidence type="ECO:0000313" key="13">
    <source>
        <dbReference type="EMBL" id="GHD27568.1"/>
    </source>
</evidence>
<feature type="transmembrane region" description="Helical" evidence="12">
    <location>
        <begin position="55"/>
        <end position="73"/>
    </location>
</feature>
<dbReference type="AlphaFoldDB" id="A0A918XEJ4"/>
<protein>
    <submittedName>
        <fullName evidence="13">Cytochrome ubiquinol oxidase subunit I</fullName>
    </submittedName>
</protein>
<dbReference type="PIRSF" id="PIRSF006446">
    <property type="entry name" value="Cyt_quinol_oxidase_1"/>
    <property type="match status" value="1"/>
</dbReference>
<evidence type="ECO:0000256" key="8">
    <source>
        <dbReference type="ARBA" id="ARBA00022982"/>
    </source>
</evidence>
<proteinExistence type="inferred from homology"/>
<evidence type="ECO:0000256" key="9">
    <source>
        <dbReference type="ARBA" id="ARBA00022989"/>
    </source>
</evidence>
<organism evidence="13 14">
    <name type="scientific">Nocardiopsis kunsanensis</name>
    <dbReference type="NCBI Taxonomy" id="141693"/>
    <lineage>
        <taxon>Bacteria</taxon>
        <taxon>Bacillati</taxon>
        <taxon>Actinomycetota</taxon>
        <taxon>Actinomycetes</taxon>
        <taxon>Streptosporangiales</taxon>
        <taxon>Nocardiopsidaceae</taxon>
        <taxon>Nocardiopsis</taxon>
    </lineage>
</organism>
<feature type="transmembrane region" description="Helical" evidence="12">
    <location>
        <begin position="225"/>
        <end position="245"/>
    </location>
</feature>
<keyword evidence="4" id="KW-1003">Cell membrane</keyword>
<dbReference type="GO" id="GO:0020037">
    <property type="term" value="F:heme binding"/>
    <property type="evidence" value="ECO:0007669"/>
    <property type="project" value="TreeGrafter"/>
</dbReference>
<evidence type="ECO:0000256" key="2">
    <source>
        <dbReference type="ARBA" id="ARBA00009819"/>
    </source>
</evidence>
<dbReference type="GO" id="GO:0046872">
    <property type="term" value="F:metal ion binding"/>
    <property type="evidence" value="ECO:0007669"/>
    <property type="project" value="UniProtKB-KW"/>
</dbReference>
<dbReference type="Proteomes" id="UP000654947">
    <property type="component" value="Unassembled WGS sequence"/>
</dbReference>
<feature type="transmembrane region" description="Helical" evidence="12">
    <location>
        <begin position="317"/>
        <end position="335"/>
    </location>
</feature>
<evidence type="ECO:0000256" key="12">
    <source>
        <dbReference type="SAM" id="Phobius"/>
    </source>
</evidence>
<gene>
    <name evidence="13" type="primary">cydA</name>
    <name evidence="13" type="ORF">GCM10007147_26710</name>
</gene>
<dbReference type="RefSeq" id="WP_193518049.1">
    <property type="nucleotide sequence ID" value="NZ_BMXL01000013.1"/>
</dbReference>
<dbReference type="InterPro" id="IPR002585">
    <property type="entry name" value="Cyt-d_ubiquinol_oxidase_su_1"/>
</dbReference>
<feature type="transmembrane region" description="Helical" evidence="12">
    <location>
        <begin position="286"/>
        <end position="305"/>
    </location>
</feature>
<dbReference type="PANTHER" id="PTHR30365:SF14">
    <property type="entry name" value="CYTOCHROME BD MENAQUINOL OXIDASE SUBUNIT I-RELATED"/>
    <property type="match status" value="1"/>
</dbReference>
<evidence type="ECO:0000256" key="5">
    <source>
        <dbReference type="ARBA" id="ARBA00022617"/>
    </source>
</evidence>
<dbReference type="EMBL" id="BMXL01000013">
    <property type="protein sequence ID" value="GHD27568.1"/>
    <property type="molecule type" value="Genomic_DNA"/>
</dbReference>
<keyword evidence="6 12" id="KW-0812">Transmembrane</keyword>
<reference evidence="13 14" key="1">
    <citation type="journal article" date="2014" name="Int. J. Syst. Evol. Microbiol.">
        <title>Complete genome sequence of Corynebacterium casei LMG S-19264T (=DSM 44701T), isolated from a smear-ripened cheese.</title>
        <authorList>
            <consortium name="US DOE Joint Genome Institute (JGI-PGF)"/>
            <person name="Walter F."/>
            <person name="Albersmeier A."/>
            <person name="Kalinowski J."/>
            <person name="Ruckert C."/>
        </authorList>
    </citation>
    <scope>NUCLEOTIDE SEQUENCE [LARGE SCALE GENOMIC DNA]</scope>
    <source>
        <strain evidence="13 14">KCTC 19473</strain>
    </source>
</reference>
<evidence type="ECO:0000256" key="10">
    <source>
        <dbReference type="ARBA" id="ARBA00023004"/>
    </source>
</evidence>
<dbReference type="GO" id="GO:0016682">
    <property type="term" value="F:oxidoreductase activity, acting on diphenols and related substances as donors, oxygen as acceptor"/>
    <property type="evidence" value="ECO:0007669"/>
    <property type="project" value="TreeGrafter"/>
</dbReference>
<comment type="caution">
    <text evidence="13">The sequence shown here is derived from an EMBL/GenBank/DDBJ whole genome shotgun (WGS) entry which is preliminary data.</text>
</comment>
<evidence type="ECO:0000256" key="7">
    <source>
        <dbReference type="ARBA" id="ARBA00022723"/>
    </source>
</evidence>
<feature type="transmembrane region" description="Helical" evidence="12">
    <location>
        <begin position="125"/>
        <end position="146"/>
    </location>
</feature>
<dbReference type="Pfam" id="PF01654">
    <property type="entry name" value="Cyt_bd_oxida_I"/>
    <property type="match status" value="2"/>
</dbReference>
<keyword evidence="11 12" id="KW-0472">Membrane</keyword>
<comment type="similarity">
    <text evidence="2">Belongs to the cytochrome ubiquinol oxidase subunit 1 family.</text>
</comment>
<evidence type="ECO:0000256" key="1">
    <source>
        <dbReference type="ARBA" id="ARBA00004651"/>
    </source>
</evidence>
<dbReference type="PANTHER" id="PTHR30365">
    <property type="entry name" value="CYTOCHROME D UBIQUINOL OXIDASE"/>
    <property type="match status" value="1"/>
</dbReference>
<evidence type="ECO:0000256" key="6">
    <source>
        <dbReference type="ARBA" id="ARBA00022692"/>
    </source>
</evidence>
<keyword evidence="5" id="KW-0349">Heme</keyword>
<evidence type="ECO:0000313" key="14">
    <source>
        <dbReference type="Proteomes" id="UP000654947"/>
    </source>
</evidence>
<keyword evidence="10" id="KW-0408">Iron</keyword>
<dbReference type="GO" id="GO:0070069">
    <property type="term" value="C:cytochrome complex"/>
    <property type="evidence" value="ECO:0007669"/>
    <property type="project" value="InterPro"/>
</dbReference>
<keyword evidence="8" id="KW-0249">Electron transport</keyword>
<evidence type="ECO:0000256" key="3">
    <source>
        <dbReference type="ARBA" id="ARBA00022448"/>
    </source>
</evidence>
<evidence type="ECO:0000256" key="11">
    <source>
        <dbReference type="ARBA" id="ARBA00023136"/>
    </source>
</evidence>
<dbReference type="GO" id="GO:0009055">
    <property type="term" value="F:electron transfer activity"/>
    <property type="evidence" value="ECO:0007669"/>
    <property type="project" value="InterPro"/>
</dbReference>
<feature type="transmembrane region" description="Helical" evidence="12">
    <location>
        <begin position="93"/>
        <end position="118"/>
    </location>
</feature>
<dbReference type="GO" id="GO:0005886">
    <property type="term" value="C:plasma membrane"/>
    <property type="evidence" value="ECO:0007669"/>
    <property type="project" value="UniProtKB-SubCell"/>
</dbReference>
<keyword evidence="7" id="KW-0479">Metal-binding</keyword>
<feature type="transmembrane region" description="Helical" evidence="12">
    <location>
        <begin position="365"/>
        <end position="386"/>
    </location>
</feature>
<name>A0A918XEJ4_9ACTN</name>
<feature type="transmembrane region" description="Helical" evidence="12">
    <location>
        <begin position="12"/>
        <end position="35"/>
    </location>
</feature>